<keyword evidence="1" id="KW-0732">Signal</keyword>
<organism evidence="3 4">
    <name type="scientific">Araneus ventricosus</name>
    <name type="common">Orbweaver spider</name>
    <name type="synonym">Epeira ventricosa</name>
    <dbReference type="NCBI Taxonomy" id="182803"/>
    <lineage>
        <taxon>Eukaryota</taxon>
        <taxon>Metazoa</taxon>
        <taxon>Ecdysozoa</taxon>
        <taxon>Arthropoda</taxon>
        <taxon>Chelicerata</taxon>
        <taxon>Arachnida</taxon>
        <taxon>Araneae</taxon>
        <taxon>Araneomorphae</taxon>
        <taxon>Entelegynae</taxon>
        <taxon>Araneoidea</taxon>
        <taxon>Araneidae</taxon>
        <taxon>Araneus</taxon>
    </lineage>
</organism>
<name>A0A4Y2SGI6_ARAVE</name>
<evidence type="ECO:0000313" key="3">
    <source>
        <dbReference type="EMBL" id="GBN86335.1"/>
    </source>
</evidence>
<dbReference type="AlphaFoldDB" id="A0A4Y2SGI6"/>
<dbReference type="OrthoDB" id="6511630at2759"/>
<feature type="signal peptide" evidence="1">
    <location>
        <begin position="1"/>
        <end position="16"/>
    </location>
</feature>
<feature type="chain" id="PRO_5021213115" description="Nose resistant-to-fluoxetine protein N-terminal domain-containing protein" evidence="1">
    <location>
        <begin position="17"/>
        <end position="95"/>
    </location>
</feature>
<evidence type="ECO:0000313" key="4">
    <source>
        <dbReference type="Proteomes" id="UP000499080"/>
    </source>
</evidence>
<evidence type="ECO:0000256" key="1">
    <source>
        <dbReference type="SAM" id="SignalP"/>
    </source>
</evidence>
<dbReference type="Proteomes" id="UP000499080">
    <property type="component" value="Unassembled WGS sequence"/>
</dbReference>
<accession>A0A4Y2SGI6</accession>
<reference evidence="3 4" key="1">
    <citation type="journal article" date="2019" name="Sci. Rep.">
        <title>Orb-weaving spider Araneus ventricosus genome elucidates the spidroin gene catalogue.</title>
        <authorList>
            <person name="Kono N."/>
            <person name="Nakamura H."/>
            <person name="Ohtoshi R."/>
            <person name="Moran D.A.P."/>
            <person name="Shinohara A."/>
            <person name="Yoshida Y."/>
            <person name="Fujiwara M."/>
            <person name="Mori M."/>
            <person name="Tomita M."/>
            <person name="Arakawa K."/>
        </authorList>
    </citation>
    <scope>NUCLEOTIDE SEQUENCE [LARGE SCALE GENOMIC DNA]</scope>
</reference>
<gene>
    <name evidence="3" type="ORF">AVEN_66035_1</name>
</gene>
<feature type="domain" description="Nose resistant-to-fluoxetine protein N-terminal" evidence="2">
    <location>
        <begin position="11"/>
        <end position="70"/>
    </location>
</feature>
<proteinExistence type="predicted"/>
<sequence length="95" mass="10798">MILHFISFLLVADATGKLPGGILEGTVMDFGSYYECLKIRVKDSLNDEESFRGRYCMIGYKSPLLSSSFHKKTQSGDNYTDVYGVPPRWVRNDNH</sequence>
<protein>
    <recommendedName>
        <fullName evidence="2">Nose resistant-to-fluoxetine protein N-terminal domain-containing protein</fullName>
    </recommendedName>
</protein>
<dbReference type="EMBL" id="BGPR01021235">
    <property type="protein sequence ID" value="GBN86335.1"/>
    <property type="molecule type" value="Genomic_DNA"/>
</dbReference>
<dbReference type="Pfam" id="PF20146">
    <property type="entry name" value="NRF"/>
    <property type="match status" value="1"/>
</dbReference>
<keyword evidence="4" id="KW-1185">Reference proteome</keyword>
<evidence type="ECO:0000259" key="2">
    <source>
        <dbReference type="Pfam" id="PF20146"/>
    </source>
</evidence>
<dbReference type="InterPro" id="IPR006621">
    <property type="entry name" value="Nose-resist-to-fluoxetine_N"/>
</dbReference>
<comment type="caution">
    <text evidence="3">The sequence shown here is derived from an EMBL/GenBank/DDBJ whole genome shotgun (WGS) entry which is preliminary data.</text>
</comment>